<sequence>FQVHSPRSLGAYKFLLYQIVFWPLLSQQFSLFGPVFVWPIIGAYHYIDFTDNPAVIHGIMCTWVLISAFDVDTIVDGFSFRLRVLLAAFYPRYGGKLFWV</sequence>
<feature type="non-terminal residue" evidence="2">
    <location>
        <position position="100"/>
    </location>
</feature>
<protein>
    <submittedName>
        <fullName evidence="2">Uncharacterized protein</fullName>
    </submittedName>
</protein>
<dbReference type="EMBL" id="BTSX01000004">
    <property type="protein sequence ID" value="GMS92912.1"/>
    <property type="molecule type" value="Genomic_DNA"/>
</dbReference>
<dbReference type="AlphaFoldDB" id="A0AAV5TEI4"/>
<evidence type="ECO:0000256" key="1">
    <source>
        <dbReference type="SAM" id="Phobius"/>
    </source>
</evidence>
<gene>
    <name evidence="2" type="ORF">PENTCL1PPCAC_15087</name>
</gene>
<keyword evidence="3" id="KW-1185">Reference proteome</keyword>
<feature type="transmembrane region" description="Helical" evidence="1">
    <location>
        <begin position="20"/>
        <end position="42"/>
    </location>
</feature>
<accession>A0AAV5TEI4</accession>
<organism evidence="2 3">
    <name type="scientific">Pristionchus entomophagus</name>
    <dbReference type="NCBI Taxonomy" id="358040"/>
    <lineage>
        <taxon>Eukaryota</taxon>
        <taxon>Metazoa</taxon>
        <taxon>Ecdysozoa</taxon>
        <taxon>Nematoda</taxon>
        <taxon>Chromadorea</taxon>
        <taxon>Rhabditida</taxon>
        <taxon>Rhabditina</taxon>
        <taxon>Diplogasteromorpha</taxon>
        <taxon>Diplogasteroidea</taxon>
        <taxon>Neodiplogasteridae</taxon>
        <taxon>Pristionchus</taxon>
    </lineage>
</organism>
<feature type="non-terminal residue" evidence="2">
    <location>
        <position position="1"/>
    </location>
</feature>
<evidence type="ECO:0000313" key="3">
    <source>
        <dbReference type="Proteomes" id="UP001432027"/>
    </source>
</evidence>
<keyword evidence="1" id="KW-0472">Membrane</keyword>
<evidence type="ECO:0000313" key="2">
    <source>
        <dbReference type="EMBL" id="GMS92912.1"/>
    </source>
</evidence>
<name>A0AAV5TEI4_9BILA</name>
<proteinExistence type="predicted"/>
<comment type="caution">
    <text evidence="2">The sequence shown here is derived from an EMBL/GenBank/DDBJ whole genome shotgun (WGS) entry which is preliminary data.</text>
</comment>
<keyword evidence="1" id="KW-1133">Transmembrane helix</keyword>
<keyword evidence="1" id="KW-0812">Transmembrane</keyword>
<reference evidence="2" key="1">
    <citation type="submission" date="2023-10" db="EMBL/GenBank/DDBJ databases">
        <title>Genome assembly of Pristionchus species.</title>
        <authorList>
            <person name="Yoshida K."/>
            <person name="Sommer R.J."/>
        </authorList>
    </citation>
    <scope>NUCLEOTIDE SEQUENCE</scope>
    <source>
        <strain evidence="2">RS0144</strain>
    </source>
</reference>
<dbReference type="Proteomes" id="UP001432027">
    <property type="component" value="Unassembled WGS sequence"/>
</dbReference>